<comment type="similarity">
    <text evidence="1">Belongs to the metallo-beta-lactamase superfamily.</text>
</comment>
<dbReference type="OrthoDB" id="17458at2759"/>
<dbReference type="FunFam" id="3.60.15.10:FF:000041">
    <property type="entry name" value="Metallo-beta-lactamase domain protein"/>
    <property type="match status" value="1"/>
</dbReference>
<protein>
    <recommendedName>
        <fullName evidence="5">Metallo-beta-lactamase domain-containing protein</fullName>
    </recommendedName>
</protein>
<dbReference type="SMART" id="SM00849">
    <property type="entry name" value="Lactamase_B"/>
    <property type="match status" value="1"/>
</dbReference>
<comment type="caution">
    <text evidence="6">The sequence shown here is derived from an EMBL/GenBank/DDBJ whole genome shotgun (WGS) entry which is preliminary data.</text>
</comment>
<evidence type="ECO:0000256" key="1">
    <source>
        <dbReference type="ARBA" id="ARBA00007749"/>
    </source>
</evidence>
<dbReference type="Pfam" id="PF00753">
    <property type="entry name" value="Lactamase_B"/>
    <property type="match status" value="1"/>
</dbReference>
<evidence type="ECO:0000256" key="2">
    <source>
        <dbReference type="ARBA" id="ARBA00022723"/>
    </source>
</evidence>
<evidence type="ECO:0000313" key="7">
    <source>
        <dbReference type="Proteomes" id="UP000683925"/>
    </source>
</evidence>
<dbReference type="OMA" id="WQAMDVV"/>
<evidence type="ECO:0000256" key="4">
    <source>
        <dbReference type="ARBA" id="ARBA00022833"/>
    </source>
</evidence>
<dbReference type="Proteomes" id="UP000683925">
    <property type="component" value="Unassembled WGS sequence"/>
</dbReference>
<evidence type="ECO:0000313" key="6">
    <source>
        <dbReference type="EMBL" id="CAD8134768.1"/>
    </source>
</evidence>
<feature type="domain" description="Metallo-beta-lactamase" evidence="5">
    <location>
        <begin position="16"/>
        <end position="176"/>
    </location>
</feature>
<dbReference type="PANTHER" id="PTHR23131:SF0">
    <property type="entry name" value="ENDORIBONUCLEASE LACTB2"/>
    <property type="match status" value="1"/>
</dbReference>
<dbReference type="EMBL" id="CAJJDP010000005">
    <property type="protein sequence ID" value="CAD8134768.1"/>
    <property type="molecule type" value="Genomic_DNA"/>
</dbReference>
<reference evidence="6" key="1">
    <citation type="submission" date="2021-01" db="EMBL/GenBank/DDBJ databases">
        <authorList>
            <consortium name="Genoscope - CEA"/>
            <person name="William W."/>
        </authorList>
    </citation>
    <scope>NUCLEOTIDE SEQUENCE</scope>
</reference>
<keyword evidence="7" id="KW-1185">Reference proteome</keyword>
<evidence type="ECO:0000256" key="3">
    <source>
        <dbReference type="ARBA" id="ARBA00022801"/>
    </source>
</evidence>
<dbReference type="GO" id="GO:0046872">
    <property type="term" value="F:metal ion binding"/>
    <property type="evidence" value="ECO:0007669"/>
    <property type="project" value="UniProtKB-KW"/>
</dbReference>
<evidence type="ECO:0000259" key="5">
    <source>
        <dbReference type="SMART" id="SM00849"/>
    </source>
</evidence>
<dbReference type="GO" id="GO:0016787">
    <property type="term" value="F:hydrolase activity"/>
    <property type="evidence" value="ECO:0007669"/>
    <property type="project" value="UniProtKB-KW"/>
</dbReference>
<keyword evidence="4" id="KW-0862">Zinc</keyword>
<dbReference type="InterPro" id="IPR050662">
    <property type="entry name" value="Sec-metab_biosynth-thioest"/>
</dbReference>
<accession>A0A8S1S3B9</accession>
<dbReference type="PANTHER" id="PTHR23131">
    <property type="entry name" value="ENDORIBONUCLEASE LACTB2"/>
    <property type="match status" value="1"/>
</dbReference>
<organism evidence="6 7">
    <name type="scientific">Paramecium octaurelia</name>
    <dbReference type="NCBI Taxonomy" id="43137"/>
    <lineage>
        <taxon>Eukaryota</taxon>
        <taxon>Sar</taxon>
        <taxon>Alveolata</taxon>
        <taxon>Ciliophora</taxon>
        <taxon>Intramacronucleata</taxon>
        <taxon>Oligohymenophorea</taxon>
        <taxon>Peniculida</taxon>
        <taxon>Parameciidae</taxon>
        <taxon>Paramecium</taxon>
    </lineage>
</organism>
<dbReference type="InterPro" id="IPR001279">
    <property type="entry name" value="Metallo-B-lactamas"/>
</dbReference>
<keyword evidence="2" id="KW-0479">Metal-binding</keyword>
<sequence length="258" mass="29511">MILIPGYNPGQLTLQGTNTYLMGTGKKRILIDTGEGKEQYKIHLKQILEQEQCEISIVLITHHHLDHILGIPQVLELCPNAKVYKDLDHNLENDKLYPFLPLQDGQIFQVENCIITAISLPGHCVDHFGFITQSSEWFSGDCLLGGSSCYIQNLKQYFQSMEKVEKMKINTIHPGHGYSILEGAQETIQKQVQHRKNREQQIYQVINGQSVDEVVLAVYPDVNDPYMKKFVKIAVEAHLIKLIDDNLIKCIDNLYYKC</sequence>
<proteinExistence type="inferred from homology"/>
<gene>
    <name evidence="6" type="ORF">POCTA_138.1.T0060019</name>
</gene>
<dbReference type="AlphaFoldDB" id="A0A8S1S3B9"/>
<keyword evidence="3" id="KW-0378">Hydrolase</keyword>
<name>A0A8S1S3B9_PAROT</name>